<dbReference type="EMBL" id="JAZGQO010000061">
    <property type="protein sequence ID" value="KAK6164817.1"/>
    <property type="molecule type" value="Genomic_DNA"/>
</dbReference>
<dbReference type="EMBL" id="JAZGQO010000061">
    <property type="protein sequence ID" value="KAK6164807.1"/>
    <property type="molecule type" value="Genomic_DNA"/>
</dbReference>
<dbReference type="EMBL" id="JAZGQO010000061">
    <property type="protein sequence ID" value="KAK6164810.1"/>
    <property type="molecule type" value="Genomic_DNA"/>
</dbReference>
<dbReference type="EMBL" id="JAZGQO010000061">
    <property type="protein sequence ID" value="KAK6164809.1"/>
    <property type="molecule type" value="Genomic_DNA"/>
</dbReference>
<evidence type="ECO:0000313" key="7">
    <source>
        <dbReference type="EMBL" id="KAK6164809.1"/>
    </source>
</evidence>
<evidence type="ECO:0000313" key="8">
    <source>
        <dbReference type="EMBL" id="KAK6164810.1"/>
    </source>
</evidence>
<evidence type="ECO:0000313" key="12">
    <source>
        <dbReference type="EMBL" id="KAK6164814.1"/>
    </source>
</evidence>
<evidence type="ECO:0000313" key="14">
    <source>
        <dbReference type="EMBL" id="KAK6164816.1"/>
    </source>
</evidence>
<dbReference type="EMBL" id="JAZGQO010000061">
    <property type="protein sequence ID" value="KAK6164815.1"/>
    <property type="molecule type" value="Genomic_DNA"/>
</dbReference>
<dbReference type="EMBL" id="JAZGQO010000061">
    <property type="protein sequence ID" value="KAK6164811.1"/>
    <property type="molecule type" value="Genomic_DNA"/>
</dbReference>
<evidence type="ECO:0000313" key="4">
    <source>
        <dbReference type="EMBL" id="KAK6164806.1"/>
    </source>
</evidence>
<dbReference type="EMBL" id="JAZGQO010000061">
    <property type="protein sequence ID" value="KAK6164812.1"/>
    <property type="molecule type" value="Genomic_DNA"/>
</dbReference>
<dbReference type="EMBL" id="JAZGQO010000061">
    <property type="protein sequence ID" value="KAK6164805.1"/>
    <property type="molecule type" value="Genomic_DNA"/>
</dbReference>
<evidence type="ECO:0000256" key="1">
    <source>
        <dbReference type="SAM" id="MobiDB-lite"/>
    </source>
</evidence>
<reference evidence="3 19" key="1">
    <citation type="submission" date="2024-01" db="EMBL/GenBank/DDBJ databases">
        <title>The genome of the rayed Mediterranean limpet Patella caerulea (Linnaeus, 1758).</title>
        <authorList>
            <person name="Anh-Thu Weber A."/>
            <person name="Halstead-Nussloch G."/>
        </authorList>
    </citation>
    <scope>NUCLEOTIDE SEQUENCE [LARGE SCALE GENOMIC DNA]</scope>
    <source>
        <strain evidence="3">AATW-2023a</strain>
        <tissue evidence="3">Whole specimen</tissue>
    </source>
</reference>
<dbReference type="EMBL" id="JAZGQO010000061">
    <property type="protein sequence ID" value="KAK6164804.1"/>
    <property type="molecule type" value="Genomic_DNA"/>
</dbReference>
<keyword evidence="19" id="KW-1185">Reference proteome</keyword>
<dbReference type="Proteomes" id="UP001347796">
    <property type="component" value="Unassembled WGS sequence"/>
</dbReference>
<evidence type="ECO:0000313" key="3">
    <source>
        <dbReference type="EMBL" id="KAK6164805.1"/>
    </source>
</evidence>
<dbReference type="EMBL" id="JAZGQO010000061">
    <property type="protein sequence ID" value="KAK6164816.1"/>
    <property type="molecule type" value="Genomic_DNA"/>
</dbReference>
<name>A0AAN8IUA0_PATCE</name>
<organism evidence="3 19">
    <name type="scientific">Patella caerulea</name>
    <name type="common">Rayed Mediterranean limpet</name>
    <dbReference type="NCBI Taxonomy" id="87958"/>
    <lineage>
        <taxon>Eukaryota</taxon>
        <taxon>Metazoa</taxon>
        <taxon>Spiralia</taxon>
        <taxon>Lophotrochozoa</taxon>
        <taxon>Mollusca</taxon>
        <taxon>Gastropoda</taxon>
        <taxon>Patellogastropoda</taxon>
        <taxon>Patelloidea</taxon>
        <taxon>Patellidae</taxon>
        <taxon>Patella</taxon>
    </lineage>
</organism>
<evidence type="ECO:0000313" key="6">
    <source>
        <dbReference type="EMBL" id="KAK6164808.1"/>
    </source>
</evidence>
<dbReference type="AlphaFoldDB" id="A0AAN8IUA0"/>
<evidence type="ECO:0000313" key="9">
    <source>
        <dbReference type="EMBL" id="KAK6164811.1"/>
    </source>
</evidence>
<dbReference type="EMBL" id="JAZGQO010000061">
    <property type="protein sequence ID" value="KAK6164818.1"/>
    <property type="molecule type" value="Genomic_DNA"/>
</dbReference>
<feature type="region of interest" description="Disordered" evidence="1">
    <location>
        <begin position="268"/>
        <end position="291"/>
    </location>
</feature>
<evidence type="ECO:0000313" key="15">
    <source>
        <dbReference type="EMBL" id="KAK6164817.1"/>
    </source>
</evidence>
<evidence type="ECO:0000313" key="2">
    <source>
        <dbReference type="EMBL" id="KAK6164804.1"/>
    </source>
</evidence>
<dbReference type="EMBL" id="JAZGQO010000008">
    <property type="protein sequence ID" value="KAK6180585.1"/>
    <property type="molecule type" value="Genomic_DNA"/>
</dbReference>
<feature type="compositionally biased region" description="Basic residues" evidence="1">
    <location>
        <begin position="168"/>
        <end position="178"/>
    </location>
</feature>
<feature type="compositionally biased region" description="Low complexity" evidence="1">
    <location>
        <begin position="179"/>
        <end position="188"/>
    </location>
</feature>
<evidence type="ECO:0000313" key="16">
    <source>
        <dbReference type="EMBL" id="KAK6164818.1"/>
    </source>
</evidence>
<comment type="caution">
    <text evidence="3">The sequence shown here is derived from an EMBL/GenBank/DDBJ whole genome shotgun (WGS) entry which is preliminary data.</text>
</comment>
<evidence type="ECO:0000313" key="18">
    <source>
        <dbReference type="EMBL" id="KAK6180585.1"/>
    </source>
</evidence>
<evidence type="ECO:0000313" key="11">
    <source>
        <dbReference type="EMBL" id="KAK6164813.1"/>
    </source>
</evidence>
<accession>A0AAN8IUA0</accession>
<feature type="region of interest" description="Disordered" evidence="1">
    <location>
        <begin position="144"/>
        <end position="256"/>
    </location>
</feature>
<evidence type="ECO:0000313" key="10">
    <source>
        <dbReference type="EMBL" id="KAK6164812.1"/>
    </source>
</evidence>
<dbReference type="EMBL" id="JAZGQO010000061">
    <property type="protein sequence ID" value="KAK6164808.1"/>
    <property type="molecule type" value="Genomic_DNA"/>
</dbReference>
<dbReference type="EMBL" id="JAZGQO010000061">
    <property type="protein sequence ID" value="KAK6164814.1"/>
    <property type="molecule type" value="Genomic_DNA"/>
</dbReference>
<dbReference type="EMBL" id="JAZGQO010000061">
    <property type="protein sequence ID" value="KAK6164813.1"/>
    <property type="molecule type" value="Genomic_DNA"/>
</dbReference>
<evidence type="ECO:0000313" key="17">
    <source>
        <dbReference type="EMBL" id="KAK6164819.1"/>
    </source>
</evidence>
<dbReference type="EMBL" id="JAZGQO010000061">
    <property type="protein sequence ID" value="KAK6164806.1"/>
    <property type="molecule type" value="Genomic_DNA"/>
</dbReference>
<dbReference type="EMBL" id="JAZGQO010000061">
    <property type="protein sequence ID" value="KAK6164819.1"/>
    <property type="molecule type" value="Genomic_DNA"/>
</dbReference>
<evidence type="ECO:0000313" key="19">
    <source>
        <dbReference type="Proteomes" id="UP001347796"/>
    </source>
</evidence>
<evidence type="ECO:0000313" key="5">
    <source>
        <dbReference type="EMBL" id="KAK6164807.1"/>
    </source>
</evidence>
<sequence>MESQRDQSSDYSQRLITRAFYQYIQCLHHLANLAEPSTCFKKKENELNRFIRPARSNPEIVNKIHEINAEWSAKIRYELRQHYQEQLYWSLENVADHHYNHTGEQVMDMGHRALAWAKKNYGKRLRQQTIDTFLAYLPSALPTPPESPVSLNSTSPIRLSPVPPSPKPQRKPRVRSPKPVRSVSPPIVFSVKPVPAPPTGKSKQPIRVTALRTPSKKVKAPPTRVASPSKRNKIIQKPKTAPASRPRLPDTRSKLVKPAFIVPNRFSFSTKNTDPFTINRPSNSRRASAKD</sequence>
<proteinExistence type="predicted"/>
<protein>
    <submittedName>
        <fullName evidence="3">Uncharacterized protein</fullName>
    </submittedName>
</protein>
<gene>
    <name evidence="18" type="ORF">SNE40_012715</name>
    <name evidence="2" type="ORF">SNE40_023759</name>
    <name evidence="3" type="ORF">SNE40_023760</name>
    <name evidence="4" type="ORF">SNE40_023761</name>
    <name evidence="5" type="ORF">SNE40_023762</name>
    <name evidence="6" type="ORF">SNE40_023763</name>
    <name evidence="7" type="ORF">SNE40_023764</name>
    <name evidence="8" type="ORF">SNE40_023765</name>
    <name evidence="9" type="ORF">SNE40_023766</name>
    <name evidence="10" type="ORF">SNE40_023767</name>
    <name evidence="11" type="ORF">SNE40_023768</name>
    <name evidence="12" type="ORF">SNE40_023769</name>
    <name evidence="13" type="ORF">SNE40_023770</name>
    <name evidence="14" type="ORF">SNE40_023771</name>
    <name evidence="15" type="ORF">SNE40_023772</name>
    <name evidence="16" type="ORF">SNE40_023773</name>
    <name evidence="17" type="ORF">SNE40_023774</name>
</gene>
<evidence type="ECO:0000313" key="13">
    <source>
        <dbReference type="EMBL" id="KAK6164815.1"/>
    </source>
</evidence>